<evidence type="ECO:0000256" key="2">
    <source>
        <dbReference type="ARBA" id="ARBA00022679"/>
    </source>
</evidence>
<evidence type="ECO:0000256" key="1">
    <source>
        <dbReference type="ARBA" id="ARBA00007274"/>
    </source>
</evidence>
<comment type="caution">
    <text evidence="5">The sequence shown here is derived from an EMBL/GenBank/DDBJ whole genome shotgun (WGS) entry which is preliminary data.</text>
</comment>
<dbReference type="InterPro" id="IPR018357">
    <property type="entry name" value="Hexapep_transf_CS"/>
</dbReference>
<organism evidence="5 6">
    <name type="scientific">Afipia felis</name>
    <name type="common">Cat scratch disease bacillus</name>
    <dbReference type="NCBI Taxonomy" id="1035"/>
    <lineage>
        <taxon>Bacteria</taxon>
        <taxon>Pseudomonadati</taxon>
        <taxon>Pseudomonadota</taxon>
        <taxon>Alphaproteobacteria</taxon>
        <taxon>Hyphomicrobiales</taxon>
        <taxon>Nitrobacteraceae</taxon>
        <taxon>Afipia</taxon>
    </lineage>
</organism>
<keyword evidence="2" id="KW-0808">Transferase</keyword>
<keyword evidence="3" id="KW-0677">Repeat</keyword>
<dbReference type="InterPro" id="IPR011004">
    <property type="entry name" value="Trimer_LpxA-like_sf"/>
</dbReference>
<keyword evidence="4" id="KW-0012">Acyltransferase</keyword>
<evidence type="ECO:0000313" key="5">
    <source>
        <dbReference type="EMBL" id="CEG07339.1"/>
    </source>
</evidence>
<dbReference type="PANTHER" id="PTHR43300:SF7">
    <property type="entry name" value="UDP-N-ACETYLBACILLOSAMINE N-ACETYLTRANSFERASE"/>
    <property type="match status" value="1"/>
</dbReference>
<sequence length="207" mass="21354">MRGILLFGVGSPIIADIEESLDRVEIPIVAGIRNHTDPSQLSRDIPVIASDDIPADKLSLPFLIPLFSPNNRRTAATEAKRLGLHRPFTLLDPTSIVPRELDAAAGTYINAGCTIGSSVHLGMFSFINRGATLGHHARLGDFVSIGPGAVIAGSVTIESGALVGAGATVLPKITVGENAVVGAGAVVTRDVPAGMTVIGNPARPLDT</sequence>
<dbReference type="Gene3D" id="2.160.10.10">
    <property type="entry name" value="Hexapeptide repeat proteins"/>
    <property type="match status" value="1"/>
</dbReference>
<gene>
    <name evidence="5" type="primary">epsM</name>
    <name evidence="5" type="ORF">BN961_00728</name>
</gene>
<reference evidence="5 6" key="1">
    <citation type="journal article" date="2014" name="Genome Announc.">
        <title>Genome Sequence of Afipia felis Strain 76713, Isolated in Hospital Water Using an Amoeba Co-Culture Procedure.</title>
        <authorList>
            <person name="Benamar S."/>
            <person name="La Scola B."/>
            <person name="Croce O."/>
        </authorList>
    </citation>
    <scope>NUCLEOTIDE SEQUENCE [LARGE SCALE GENOMIC DNA]</scope>
    <source>
        <strain evidence="5 6">76713</strain>
    </source>
</reference>
<dbReference type="STRING" id="1035.BN961_00728"/>
<evidence type="ECO:0000256" key="3">
    <source>
        <dbReference type="ARBA" id="ARBA00022737"/>
    </source>
</evidence>
<evidence type="ECO:0000256" key="4">
    <source>
        <dbReference type="ARBA" id="ARBA00023315"/>
    </source>
</evidence>
<dbReference type="EMBL" id="CCAZ020000001">
    <property type="protein sequence ID" value="CEG07339.1"/>
    <property type="molecule type" value="Genomic_DNA"/>
</dbReference>
<dbReference type="Proteomes" id="UP000035762">
    <property type="component" value="Unassembled WGS sequence"/>
</dbReference>
<name>A0A090MNW6_AFIFE</name>
<dbReference type="PROSITE" id="PS00101">
    <property type="entry name" value="HEXAPEP_TRANSFERASES"/>
    <property type="match status" value="1"/>
</dbReference>
<evidence type="ECO:0000313" key="6">
    <source>
        <dbReference type="Proteomes" id="UP000035762"/>
    </source>
</evidence>
<accession>A0A090MNW6</accession>
<dbReference type="InterPro" id="IPR050179">
    <property type="entry name" value="Trans_hexapeptide_repeat"/>
</dbReference>
<dbReference type="CDD" id="cd03360">
    <property type="entry name" value="LbH_AT_putative"/>
    <property type="match status" value="1"/>
</dbReference>
<dbReference type="GO" id="GO:0016746">
    <property type="term" value="F:acyltransferase activity"/>
    <property type="evidence" value="ECO:0007669"/>
    <property type="project" value="UniProtKB-KW"/>
</dbReference>
<dbReference type="RefSeq" id="WP_009337049.1">
    <property type="nucleotide sequence ID" value="NZ_CCAZ020000001.1"/>
</dbReference>
<dbReference type="AlphaFoldDB" id="A0A090MNW6"/>
<dbReference type="InterPro" id="IPR020019">
    <property type="entry name" value="AcTrfase_PglD-like"/>
</dbReference>
<dbReference type="OrthoDB" id="9815592at2"/>
<dbReference type="Pfam" id="PF00132">
    <property type="entry name" value="Hexapep"/>
    <property type="match status" value="1"/>
</dbReference>
<proteinExistence type="inferred from homology"/>
<protein>
    <submittedName>
        <fullName evidence="5">Acetyltransferase EpsM</fullName>
    </submittedName>
</protein>
<dbReference type="PANTHER" id="PTHR43300">
    <property type="entry name" value="ACETYLTRANSFERASE"/>
    <property type="match status" value="1"/>
</dbReference>
<comment type="similarity">
    <text evidence="1">Belongs to the transferase hexapeptide repeat family.</text>
</comment>
<keyword evidence="6" id="KW-1185">Reference proteome</keyword>
<dbReference type="SUPFAM" id="SSF51161">
    <property type="entry name" value="Trimeric LpxA-like enzymes"/>
    <property type="match status" value="1"/>
</dbReference>
<dbReference type="InterPro" id="IPR001451">
    <property type="entry name" value="Hexapep"/>
</dbReference>